<keyword evidence="3" id="KW-0805">Transcription regulation</keyword>
<dbReference type="OrthoDB" id="3172332at2759"/>
<dbReference type="Gene3D" id="4.10.240.10">
    <property type="entry name" value="Zn(2)-C6 fungal-type DNA-binding domain"/>
    <property type="match status" value="1"/>
</dbReference>
<dbReference type="Pfam" id="PF11951">
    <property type="entry name" value="Fungal_trans_2"/>
    <property type="match status" value="1"/>
</dbReference>
<dbReference type="EMBL" id="JAGMWT010000011">
    <property type="protein sequence ID" value="KAH7119642.1"/>
    <property type="molecule type" value="Genomic_DNA"/>
</dbReference>
<dbReference type="InterPro" id="IPR036864">
    <property type="entry name" value="Zn2-C6_fun-type_DNA-bd_sf"/>
</dbReference>
<evidence type="ECO:0000256" key="6">
    <source>
        <dbReference type="ARBA" id="ARBA00023242"/>
    </source>
</evidence>
<dbReference type="InterPro" id="IPR021858">
    <property type="entry name" value="Fun_TF"/>
</dbReference>
<sequence>MTMRKGKKVKTGCRTCKLRKVKCDEGKPVCHRCRSTNRICEGYGIWGGGGNTYAERYPMTRHCTGMADLPVPSPPSVGSPMFPFASIEEREYLDWFIGCTVTRFPGIFGSSFWHTLVLPASTAEPAVYHAVVALSSAHRQELNAALSKPETNEHFTLQQYSKSIGHLQLLLGSGSDKRSTALALITCLLFTFLENFRGDYTTASSHLENGLKLLCELHSHKVEVRAGTAIIKPLRSVIDIEIMETFARLHTQSDLFHPPSRRLDIILAPSDIETFAYPIFSSVGQARDSLDKLLHAILLAVKRRQLGHAEEPCLHRMMAEHYTSVWFDRYWATMNLPQPLSDKDAAAYKLLHIYYKMTRIMITSAFCIDEMEYDHRIPEFVSILSESIEFVKQIESTSLDLHLSESSNSIGDIGWIPPLYLTALKCRNPQIRRQAIKILGSRSHKEGIWNSKTVTIAATKIVELEELNFYQGMDLGESLPWDASPIDLDHSWTTLPKFSRLHEVEMIMPEGANRKLELTYKQELYEGGVKSFGQHFDGISWSSFEPKR</sequence>
<dbReference type="SUPFAM" id="SSF57701">
    <property type="entry name" value="Zn2/Cys6 DNA-binding domain"/>
    <property type="match status" value="1"/>
</dbReference>
<keyword evidence="1" id="KW-0479">Metal-binding</keyword>
<evidence type="ECO:0000256" key="5">
    <source>
        <dbReference type="ARBA" id="ARBA00023163"/>
    </source>
</evidence>
<dbReference type="GO" id="GO:0008270">
    <property type="term" value="F:zinc ion binding"/>
    <property type="evidence" value="ECO:0007669"/>
    <property type="project" value="InterPro"/>
</dbReference>
<dbReference type="Proteomes" id="UP000700596">
    <property type="component" value="Unassembled WGS sequence"/>
</dbReference>
<keyword evidence="4" id="KW-0238">DNA-binding</keyword>
<dbReference type="GO" id="GO:0000981">
    <property type="term" value="F:DNA-binding transcription factor activity, RNA polymerase II-specific"/>
    <property type="evidence" value="ECO:0007669"/>
    <property type="project" value="InterPro"/>
</dbReference>
<dbReference type="PANTHER" id="PTHR36206">
    <property type="entry name" value="ASPERCRYPTIN BIOSYNTHESIS CLUSTER-SPECIFIC TRANSCRIPTION REGULATOR ATNN-RELATED"/>
    <property type="match status" value="1"/>
</dbReference>
<dbReference type="GO" id="GO:0003677">
    <property type="term" value="F:DNA binding"/>
    <property type="evidence" value="ECO:0007669"/>
    <property type="project" value="UniProtKB-KW"/>
</dbReference>
<accession>A0A9P9IGX7</accession>
<dbReference type="PROSITE" id="PS00463">
    <property type="entry name" value="ZN2_CY6_FUNGAL_1"/>
    <property type="match status" value="1"/>
</dbReference>
<name>A0A9P9IGX7_9PLEO</name>
<evidence type="ECO:0000256" key="3">
    <source>
        <dbReference type="ARBA" id="ARBA00023015"/>
    </source>
</evidence>
<feature type="domain" description="Zn(2)-C6 fungal-type" evidence="7">
    <location>
        <begin position="12"/>
        <end position="40"/>
    </location>
</feature>
<protein>
    <recommendedName>
        <fullName evidence="7">Zn(2)-C6 fungal-type domain-containing protein</fullName>
    </recommendedName>
</protein>
<gene>
    <name evidence="8" type="ORF">B0J11DRAFT_65408</name>
</gene>
<dbReference type="CDD" id="cd00067">
    <property type="entry name" value="GAL4"/>
    <property type="match status" value="1"/>
</dbReference>
<keyword evidence="2" id="KW-0862">Zinc</keyword>
<proteinExistence type="predicted"/>
<keyword evidence="9" id="KW-1185">Reference proteome</keyword>
<comment type="caution">
    <text evidence="8">The sequence shown here is derived from an EMBL/GenBank/DDBJ whole genome shotgun (WGS) entry which is preliminary data.</text>
</comment>
<keyword evidence="6" id="KW-0539">Nucleus</keyword>
<dbReference type="Pfam" id="PF00172">
    <property type="entry name" value="Zn_clus"/>
    <property type="match status" value="1"/>
</dbReference>
<evidence type="ECO:0000313" key="9">
    <source>
        <dbReference type="Proteomes" id="UP000700596"/>
    </source>
</evidence>
<keyword evidence="5" id="KW-0804">Transcription</keyword>
<evidence type="ECO:0000256" key="1">
    <source>
        <dbReference type="ARBA" id="ARBA00022723"/>
    </source>
</evidence>
<organism evidence="8 9">
    <name type="scientific">Dendryphion nanum</name>
    <dbReference type="NCBI Taxonomy" id="256645"/>
    <lineage>
        <taxon>Eukaryota</taxon>
        <taxon>Fungi</taxon>
        <taxon>Dikarya</taxon>
        <taxon>Ascomycota</taxon>
        <taxon>Pezizomycotina</taxon>
        <taxon>Dothideomycetes</taxon>
        <taxon>Pleosporomycetidae</taxon>
        <taxon>Pleosporales</taxon>
        <taxon>Torulaceae</taxon>
        <taxon>Dendryphion</taxon>
    </lineage>
</organism>
<dbReference type="AlphaFoldDB" id="A0A9P9IGX7"/>
<dbReference type="SMART" id="SM00066">
    <property type="entry name" value="GAL4"/>
    <property type="match status" value="1"/>
</dbReference>
<evidence type="ECO:0000259" key="7">
    <source>
        <dbReference type="PROSITE" id="PS50048"/>
    </source>
</evidence>
<dbReference type="InterPro" id="IPR052360">
    <property type="entry name" value="Transcr_Regulatory_Proteins"/>
</dbReference>
<evidence type="ECO:0000256" key="2">
    <source>
        <dbReference type="ARBA" id="ARBA00022833"/>
    </source>
</evidence>
<dbReference type="InterPro" id="IPR001138">
    <property type="entry name" value="Zn2Cys6_DnaBD"/>
</dbReference>
<dbReference type="PROSITE" id="PS50048">
    <property type="entry name" value="ZN2_CY6_FUNGAL_2"/>
    <property type="match status" value="1"/>
</dbReference>
<evidence type="ECO:0000313" key="8">
    <source>
        <dbReference type="EMBL" id="KAH7119642.1"/>
    </source>
</evidence>
<dbReference type="PANTHER" id="PTHR36206:SF16">
    <property type="entry name" value="TRANSCRIPTION FACTOR DOMAIN-CONTAINING PROTEIN-RELATED"/>
    <property type="match status" value="1"/>
</dbReference>
<evidence type="ECO:0000256" key="4">
    <source>
        <dbReference type="ARBA" id="ARBA00023125"/>
    </source>
</evidence>
<reference evidence="8" key="1">
    <citation type="journal article" date="2021" name="Nat. Commun.">
        <title>Genetic determinants of endophytism in the Arabidopsis root mycobiome.</title>
        <authorList>
            <person name="Mesny F."/>
            <person name="Miyauchi S."/>
            <person name="Thiergart T."/>
            <person name="Pickel B."/>
            <person name="Atanasova L."/>
            <person name="Karlsson M."/>
            <person name="Huettel B."/>
            <person name="Barry K.W."/>
            <person name="Haridas S."/>
            <person name="Chen C."/>
            <person name="Bauer D."/>
            <person name="Andreopoulos W."/>
            <person name="Pangilinan J."/>
            <person name="LaButti K."/>
            <person name="Riley R."/>
            <person name="Lipzen A."/>
            <person name="Clum A."/>
            <person name="Drula E."/>
            <person name="Henrissat B."/>
            <person name="Kohler A."/>
            <person name="Grigoriev I.V."/>
            <person name="Martin F.M."/>
            <person name="Hacquard S."/>
        </authorList>
    </citation>
    <scope>NUCLEOTIDE SEQUENCE</scope>
    <source>
        <strain evidence="8">MPI-CAGE-CH-0243</strain>
    </source>
</reference>